<dbReference type="GO" id="GO:0019264">
    <property type="term" value="P:glycine biosynthetic process from serine"/>
    <property type="evidence" value="ECO:0007669"/>
    <property type="project" value="InterPro"/>
</dbReference>
<dbReference type="Gene3D" id="3.40.640.10">
    <property type="entry name" value="Type I PLP-dependent aspartate aminotransferase-like (Major domain)"/>
    <property type="match status" value="1"/>
</dbReference>
<dbReference type="NCBIfam" id="NF000586">
    <property type="entry name" value="PRK00011.1"/>
    <property type="match status" value="1"/>
</dbReference>
<dbReference type="InterPro" id="IPR049943">
    <property type="entry name" value="Ser_HO-MeTrfase-like"/>
</dbReference>
<evidence type="ECO:0000256" key="1">
    <source>
        <dbReference type="ARBA" id="ARBA00001933"/>
    </source>
</evidence>
<accession>A0AAP3WGU6</accession>
<dbReference type="InterPro" id="IPR001085">
    <property type="entry name" value="Ser_HO-MeTrfase"/>
</dbReference>
<evidence type="ECO:0000313" key="6">
    <source>
        <dbReference type="Proteomes" id="UP001217776"/>
    </source>
</evidence>
<comment type="caution">
    <text evidence="5">The sequence shown here is derived from an EMBL/GenBank/DDBJ whole genome shotgun (WGS) entry which is preliminary data.</text>
</comment>
<protein>
    <submittedName>
        <fullName evidence="5">Serine hydroxymethyltransferase</fullName>
        <ecNumber evidence="5">2.1.2.1</ecNumber>
    </submittedName>
</protein>
<comment type="cofactor">
    <cofactor evidence="1 3">
        <name>pyridoxal 5'-phosphate</name>
        <dbReference type="ChEBI" id="CHEBI:597326"/>
    </cofactor>
</comment>
<sequence>MKEFYNISKLVEQHNQWMNETINLIASENKLSPCVESCLMSDLGNRVAEGWIDERIFPGLQYYDEIEKIGTKLIKQQLRCDFVDLRPISGTHANMVIFTAFTKPGDTILSFSTNSGAHISMSGATPKKMFHLNVEYFKTKEDGFTLDVEANICLIDKIVPKLVIFGGSVLLFKQDIEAITKHCKSKGIITIFDASHVIGLIMGKQYPNPFDCGVNIVSFSTCKTIPGPQHAFIAAQSPFGDKIKHTTFPATLSGHHLHETVAAILCIAEMKNSIQLYSQQVIKNAKHLARSLNRNGFDILFEEKGYTETHMFLLKNNTLISTIDFEKRLENCNIIVNRNLLPGDKSFKTPSGFRFGTPEVTRIGMKEKDMEQISDYIRRIIFKNENDSLIKNEIIKFRKQFTKIQYTHED</sequence>
<dbReference type="RefSeq" id="WP_195601266.1">
    <property type="nucleotide sequence ID" value="NZ_JADNKL010000039.1"/>
</dbReference>
<dbReference type="GO" id="GO:0004372">
    <property type="term" value="F:glycine hydroxymethyltransferase activity"/>
    <property type="evidence" value="ECO:0007669"/>
    <property type="project" value="UniProtKB-EC"/>
</dbReference>
<reference evidence="5" key="1">
    <citation type="submission" date="2022-10" db="EMBL/GenBank/DDBJ databases">
        <title>Human gut microbiome strain richness.</title>
        <authorList>
            <person name="Chen-Liaw A."/>
        </authorList>
    </citation>
    <scope>NUCLEOTIDE SEQUENCE</scope>
    <source>
        <strain evidence="5">1001283st1_A3_1001283B150304_161114</strain>
    </source>
</reference>
<feature type="domain" description="Serine hydroxymethyltransferase-like" evidence="4">
    <location>
        <begin position="6"/>
        <end position="377"/>
    </location>
</feature>
<name>A0AAP3WGU6_BACT4</name>
<feature type="modified residue" description="N6-(pyridoxal phosphate)lysine" evidence="3">
    <location>
        <position position="223"/>
    </location>
</feature>
<dbReference type="Proteomes" id="UP001217776">
    <property type="component" value="Unassembled WGS sequence"/>
</dbReference>
<dbReference type="PANTHER" id="PTHR11680:SF35">
    <property type="entry name" value="SERINE HYDROXYMETHYLTRANSFERASE 1"/>
    <property type="match status" value="1"/>
</dbReference>
<evidence type="ECO:0000259" key="4">
    <source>
        <dbReference type="Pfam" id="PF00464"/>
    </source>
</evidence>
<dbReference type="InterPro" id="IPR015421">
    <property type="entry name" value="PyrdxlP-dep_Trfase_major"/>
</dbReference>
<gene>
    <name evidence="5" type="ORF">PO127_20420</name>
</gene>
<keyword evidence="5" id="KW-0808">Transferase</keyword>
<proteinExistence type="predicted"/>
<dbReference type="InterPro" id="IPR015424">
    <property type="entry name" value="PyrdxlP-dep_Trfase"/>
</dbReference>
<dbReference type="GO" id="GO:0030170">
    <property type="term" value="F:pyridoxal phosphate binding"/>
    <property type="evidence" value="ECO:0007669"/>
    <property type="project" value="InterPro"/>
</dbReference>
<dbReference type="EMBL" id="JAQNVG010000042">
    <property type="protein sequence ID" value="MDC2238111.1"/>
    <property type="molecule type" value="Genomic_DNA"/>
</dbReference>
<keyword evidence="2 3" id="KW-0663">Pyridoxal phosphate</keyword>
<dbReference type="GO" id="GO:0035999">
    <property type="term" value="P:tetrahydrofolate interconversion"/>
    <property type="evidence" value="ECO:0007669"/>
    <property type="project" value="InterPro"/>
</dbReference>
<dbReference type="AlphaFoldDB" id="A0AAP3WGU6"/>
<evidence type="ECO:0000256" key="2">
    <source>
        <dbReference type="ARBA" id="ARBA00022898"/>
    </source>
</evidence>
<dbReference type="EC" id="2.1.2.1" evidence="5"/>
<evidence type="ECO:0000256" key="3">
    <source>
        <dbReference type="PIRSR" id="PIRSR000412-50"/>
    </source>
</evidence>
<evidence type="ECO:0000313" key="5">
    <source>
        <dbReference type="EMBL" id="MDC2238111.1"/>
    </source>
</evidence>
<dbReference type="GO" id="GO:0005737">
    <property type="term" value="C:cytoplasm"/>
    <property type="evidence" value="ECO:0007669"/>
    <property type="project" value="TreeGrafter"/>
</dbReference>
<organism evidence="5 6">
    <name type="scientific">Bacteroides thetaiotaomicron</name>
    <dbReference type="NCBI Taxonomy" id="818"/>
    <lineage>
        <taxon>Bacteria</taxon>
        <taxon>Pseudomonadati</taxon>
        <taxon>Bacteroidota</taxon>
        <taxon>Bacteroidia</taxon>
        <taxon>Bacteroidales</taxon>
        <taxon>Bacteroidaceae</taxon>
        <taxon>Bacteroides</taxon>
    </lineage>
</organism>
<dbReference type="InterPro" id="IPR039429">
    <property type="entry name" value="SHMT-like_dom"/>
</dbReference>
<dbReference type="Pfam" id="PF00464">
    <property type="entry name" value="SHMT"/>
    <property type="match status" value="1"/>
</dbReference>
<dbReference type="InterPro" id="IPR015422">
    <property type="entry name" value="PyrdxlP-dep_Trfase_small"/>
</dbReference>
<dbReference type="PIRSF" id="PIRSF000412">
    <property type="entry name" value="SHMT"/>
    <property type="match status" value="1"/>
</dbReference>
<dbReference type="PANTHER" id="PTHR11680">
    <property type="entry name" value="SERINE HYDROXYMETHYLTRANSFERASE"/>
    <property type="match status" value="1"/>
</dbReference>
<dbReference type="Gene3D" id="3.90.1150.10">
    <property type="entry name" value="Aspartate Aminotransferase, domain 1"/>
    <property type="match status" value="1"/>
</dbReference>
<dbReference type="SUPFAM" id="SSF53383">
    <property type="entry name" value="PLP-dependent transferases"/>
    <property type="match status" value="1"/>
</dbReference>